<sequence>MKRQKVLNIDYYDNFKCIGNKCEDHCCKDWRITIDKKTYMKYKKLQNSEFKNKLIANIGRNRKSKSDYDYAKINLVNSKCPMFSEEGLCEIYQNIGEENMCHTCKIYPRSYNLVDDTIESSLTLSCIEVARNVLLRENQIEFNLDIKEIEDISINRNVNTIKSKSLREKYFNDIRVFSIGLIQDRRFTIEERLVILGLFIKNISNIDEENLIIETINQYNQNIESGAYNNLLENINLEKTTDAQLEFLTDIYKIILSKNINSKRYIENFVNIVNSLQLDGQNPEAIKERFIQSLDKYYNPFMKNYDYIYENYLVSYMFKTLFPINKMSLLDTYINIIVNFSIIKMNLIGLCGYYKEDMDTDKVLHLIQSFVKVVEHDNFIVDKLHKYLSENNLNTFAHMVILMGK</sequence>
<proteinExistence type="predicted"/>
<dbReference type="EMBL" id="VSSQ01012808">
    <property type="protein sequence ID" value="MPM50093.1"/>
    <property type="molecule type" value="Genomic_DNA"/>
</dbReference>
<dbReference type="AlphaFoldDB" id="A0A645AGX4"/>
<accession>A0A645AGX4</accession>
<protein>
    <recommendedName>
        <fullName evidence="2">Flagellar biosynthetic protein FliU</fullName>
    </recommendedName>
</protein>
<evidence type="ECO:0008006" key="2">
    <source>
        <dbReference type="Google" id="ProtNLM"/>
    </source>
</evidence>
<name>A0A645AGX4_9ZZZZ</name>
<evidence type="ECO:0000313" key="1">
    <source>
        <dbReference type="EMBL" id="MPM50093.1"/>
    </source>
</evidence>
<comment type="caution">
    <text evidence="1">The sequence shown here is derived from an EMBL/GenBank/DDBJ whole genome shotgun (WGS) entry which is preliminary data.</text>
</comment>
<dbReference type="NCBIfam" id="NF038110">
    <property type="entry name" value="Lys_methyl_FliB"/>
    <property type="match status" value="1"/>
</dbReference>
<gene>
    <name evidence="1" type="ORF">SDC9_96828</name>
</gene>
<organism evidence="1">
    <name type="scientific">bioreactor metagenome</name>
    <dbReference type="NCBI Taxonomy" id="1076179"/>
    <lineage>
        <taxon>unclassified sequences</taxon>
        <taxon>metagenomes</taxon>
        <taxon>ecological metagenomes</taxon>
    </lineage>
</organism>
<reference evidence="1" key="1">
    <citation type="submission" date="2019-08" db="EMBL/GenBank/DDBJ databases">
        <authorList>
            <person name="Kucharzyk K."/>
            <person name="Murdoch R.W."/>
            <person name="Higgins S."/>
            <person name="Loffler F."/>
        </authorList>
    </citation>
    <scope>NUCLEOTIDE SEQUENCE</scope>
</reference>